<name>A0A8S4RJE2_9NEOP</name>
<dbReference type="InterPro" id="IPR012347">
    <property type="entry name" value="Ferritin-like"/>
</dbReference>
<organism evidence="1 2">
    <name type="scientific">Pararge aegeria aegeria</name>
    <dbReference type="NCBI Taxonomy" id="348720"/>
    <lineage>
        <taxon>Eukaryota</taxon>
        <taxon>Metazoa</taxon>
        <taxon>Ecdysozoa</taxon>
        <taxon>Arthropoda</taxon>
        <taxon>Hexapoda</taxon>
        <taxon>Insecta</taxon>
        <taxon>Pterygota</taxon>
        <taxon>Neoptera</taxon>
        <taxon>Endopterygota</taxon>
        <taxon>Lepidoptera</taxon>
        <taxon>Glossata</taxon>
        <taxon>Ditrysia</taxon>
        <taxon>Papilionoidea</taxon>
        <taxon>Nymphalidae</taxon>
        <taxon>Satyrinae</taxon>
        <taxon>Satyrini</taxon>
        <taxon>Parargina</taxon>
        <taxon>Pararge</taxon>
    </lineage>
</organism>
<dbReference type="Gene3D" id="1.20.1260.10">
    <property type="match status" value="1"/>
</dbReference>
<gene>
    <name evidence="1" type="primary">jg14252</name>
    <name evidence="1" type="ORF">PAEG_LOCUS14108</name>
</gene>
<evidence type="ECO:0000313" key="2">
    <source>
        <dbReference type="Proteomes" id="UP000838756"/>
    </source>
</evidence>
<protein>
    <submittedName>
        <fullName evidence="1">Jg14252 protein</fullName>
    </submittedName>
</protein>
<dbReference type="OrthoDB" id="6363126at2759"/>
<accession>A0A8S4RJE2</accession>
<reference evidence="1" key="1">
    <citation type="submission" date="2022-03" db="EMBL/GenBank/DDBJ databases">
        <authorList>
            <person name="Lindestad O."/>
        </authorList>
    </citation>
    <scope>NUCLEOTIDE SEQUENCE</scope>
</reference>
<evidence type="ECO:0000313" key="1">
    <source>
        <dbReference type="EMBL" id="CAH2236760.1"/>
    </source>
</evidence>
<dbReference type="AlphaFoldDB" id="A0A8S4RJE2"/>
<comment type="caution">
    <text evidence="1">The sequence shown here is derived from an EMBL/GenBank/DDBJ whole genome shotgun (WGS) entry which is preliminary data.</text>
</comment>
<dbReference type="InterPro" id="IPR009078">
    <property type="entry name" value="Ferritin-like_SF"/>
</dbReference>
<dbReference type="SUPFAM" id="SSF47240">
    <property type="entry name" value="Ferritin-like"/>
    <property type="match status" value="1"/>
</dbReference>
<proteinExistence type="predicted"/>
<dbReference type="EMBL" id="CAKXAJ010025221">
    <property type="protein sequence ID" value="CAH2236760.1"/>
    <property type="molecule type" value="Genomic_DNA"/>
</dbReference>
<keyword evidence="2" id="KW-1185">Reference proteome</keyword>
<dbReference type="Proteomes" id="UP000838756">
    <property type="component" value="Unassembled WGS sequence"/>
</dbReference>
<sequence>MSVKRYDHLFIKAGNLNPRNTRHVSRLILTHKPNSASYLKRSNAMCIAQYLEEEFIEDHAKTIRDLAGHTSDLKQFITNNEGKDLSISLFLFDEYLQKIA</sequence>